<feature type="compositionally biased region" description="Basic and acidic residues" evidence="1">
    <location>
        <begin position="317"/>
        <end position="335"/>
    </location>
</feature>
<protein>
    <submittedName>
        <fullName evidence="2">Uncharacterized protein</fullName>
    </submittedName>
</protein>
<accession>A0AAE0HA51</accession>
<dbReference type="AlphaFoldDB" id="A0AAE0HA51"/>
<name>A0AAE0HA51_9PEZI</name>
<evidence type="ECO:0000256" key="1">
    <source>
        <dbReference type="SAM" id="MobiDB-lite"/>
    </source>
</evidence>
<reference evidence="2" key="2">
    <citation type="submission" date="2023-06" db="EMBL/GenBank/DDBJ databases">
        <authorList>
            <consortium name="Lawrence Berkeley National Laboratory"/>
            <person name="Haridas S."/>
            <person name="Hensen N."/>
            <person name="Bonometti L."/>
            <person name="Westerberg I."/>
            <person name="Brannstrom I.O."/>
            <person name="Guillou S."/>
            <person name="Cros-Aarteil S."/>
            <person name="Calhoun S."/>
            <person name="Kuo A."/>
            <person name="Mondo S."/>
            <person name="Pangilinan J."/>
            <person name="Riley R."/>
            <person name="Labutti K."/>
            <person name="Andreopoulos B."/>
            <person name="Lipzen A."/>
            <person name="Chen C."/>
            <person name="Yanf M."/>
            <person name="Daum C."/>
            <person name="Ng V."/>
            <person name="Clum A."/>
            <person name="Steindorff A."/>
            <person name="Ohm R."/>
            <person name="Martin F."/>
            <person name="Silar P."/>
            <person name="Natvig D."/>
            <person name="Lalanne C."/>
            <person name="Gautier V."/>
            <person name="Ament-Velasquez S.L."/>
            <person name="Kruys A."/>
            <person name="Hutchinson M.I."/>
            <person name="Powell A.J."/>
            <person name="Barry K."/>
            <person name="Miller A.N."/>
            <person name="Grigoriev I.V."/>
            <person name="Debuchy R."/>
            <person name="Gladieux P."/>
            <person name="Thoren M.H."/>
            <person name="Johannesson H."/>
        </authorList>
    </citation>
    <scope>NUCLEOTIDE SEQUENCE</scope>
    <source>
        <strain evidence="2">CBS 168.71</strain>
    </source>
</reference>
<comment type="caution">
    <text evidence="2">The sequence shown here is derived from an EMBL/GenBank/DDBJ whole genome shotgun (WGS) entry which is preliminary data.</text>
</comment>
<feature type="region of interest" description="Disordered" evidence="1">
    <location>
        <begin position="300"/>
        <end position="370"/>
    </location>
</feature>
<evidence type="ECO:0000313" key="2">
    <source>
        <dbReference type="EMBL" id="KAK3292779.1"/>
    </source>
</evidence>
<proteinExistence type="predicted"/>
<dbReference type="Proteomes" id="UP001278766">
    <property type="component" value="Unassembled WGS sequence"/>
</dbReference>
<dbReference type="RefSeq" id="XP_062656293.1">
    <property type="nucleotide sequence ID" value="XM_062799813.1"/>
</dbReference>
<keyword evidence="3" id="KW-1185">Reference proteome</keyword>
<reference evidence="2" key="1">
    <citation type="journal article" date="2023" name="Mol. Phylogenet. Evol.">
        <title>Genome-scale phylogeny and comparative genomics of the fungal order Sordariales.</title>
        <authorList>
            <person name="Hensen N."/>
            <person name="Bonometti L."/>
            <person name="Westerberg I."/>
            <person name="Brannstrom I.O."/>
            <person name="Guillou S."/>
            <person name="Cros-Aarteil S."/>
            <person name="Calhoun S."/>
            <person name="Haridas S."/>
            <person name="Kuo A."/>
            <person name="Mondo S."/>
            <person name="Pangilinan J."/>
            <person name="Riley R."/>
            <person name="LaButti K."/>
            <person name="Andreopoulos B."/>
            <person name="Lipzen A."/>
            <person name="Chen C."/>
            <person name="Yan M."/>
            <person name="Daum C."/>
            <person name="Ng V."/>
            <person name="Clum A."/>
            <person name="Steindorff A."/>
            <person name="Ohm R.A."/>
            <person name="Martin F."/>
            <person name="Silar P."/>
            <person name="Natvig D.O."/>
            <person name="Lalanne C."/>
            <person name="Gautier V."/>
            <person name="Ament-Velasquez S.L."/>
            <person name="Kruys A."/>
            <person name="Hutchinson M.I."/>
            <person name="Powell A.J."/>
            <person name="Barry K."/>
            <person name="Miller A.N."/>
            <person name="Grigoriev I.V."/>
            <person name="Debuchy R."/>
            <person name="Gladieux P."/>
            <person name="Hiltunen Thoren M."/>
            <person name="Johannesson H."/>
        </authorList>
    </citation>
    <scope>NUCLEOTIDE SEQUENCE</scope>
    <source>
        <strain evidence="2">CBS 168.71</strain>
    </source>
</reference>
<gene>
    <name evidence="2" type="ORF">B0H64DRAFT_237459</name>
</gene>
<dbReference type="GeneID" id="87836761"/>
<evidence type="ECO:0000313" key="3">
    <source>
        <dbReference type="Proteomes" id="UP001278766"/>
    </source>
</evidence>
<dbReference type="EMBL" id="JAUEPN010000007">
    <property type="protein sequence ID" value="KAK3292779.1"/>
    <property type="molecule type" value="Genomic_DNA"/>
</dbReference>
<organism evidence="2 3">
    <name type="scientific">Chaetomium fimeti</name>
    <dbReference type="NCBI Taxonomy" id="1854472"/>
    <lineage>
        <taxon>Eukaryota</taxon>
        <taxon>Fungi</taxon>
        <taxon>Dikarya</taxon>
        <taxon>Ascomycota</taxon>
        <taxon>Pezizomycotina</taxon>
        <taxon>Sordariomycetes</taxon>
        <taxon>Sordariomycetidae</taxon>
        <taxon>Sordariales</taxon>
        <taxon>Chaetomiaceae</taxon>
        <taxon>Chaetomium</taxon>
    </lineage>
</organism>
<sequence>MPPQRFPKTSKFWEVHKLEQGLMGLGELSTTLSTSRLKSMGIERAPQLDIDNPDMVDAHPVFFQPFPDTPEFRESLAASRRERHENDYDWSPCTHELSHIGRLDCAGHVINWLTGLAYGAVHVHNLYPTDVPQWKSASPGNGVRLPEYSAKSVYLQKHHEAPPQRLPEWFTTSAFYFSNDTAKSEGMRHVGLVLADTTSHRSKPDEALRSEITAGVSFIKRRMWASRDAHNIIPVLVYSFYHNQTVRITQVCWHGGHSPITFRQSRLVDISSESLDTPDATMLVRWMLCIPLREPKVRRRRAAAGAGGAAPQPQPADDARSEGDAPTKHQDEPPHHPHSHPSCQGDLQPSEANNADPDDENAERDGRRPR</sequence>